<dbReference type="SUPFAM" id="SSF46785">
    <property type="entry name" value="Winged helix' DNA-binding domain"/>
    <property type="match status" value="1"/>
</dbReference>
<proteinExistence type="predicted"/>
<name>A0A0M6YAT0_9HYPH</name>
<dbReference type="PROSITE" id="PS00894">
    <property type="entry name" value="HTH_DEOR_1"/>
    <property type="match status" value="1"/>
</dbReference>
<dbReference type="Pfam" id="PF00455">
    <property type="entry name" value="DeoRC"/>
    <property type="match status" value="1"/>
</dbReference>
<gene>
    <name evidence="6" type="primary">glpR_2</name>
    <name evidence="6" type="ORF">LAL4801_05294</name>
</gene>
<keyword evidence="7" id="KW-1185">Reference proteome</keyword>
<evidence type="ECO:0000256" key="2">
    <source>
        <dbReference type="ARBA" id="ARBA00023125"/>
    </source>
</evidence>
<dbReference type="Gene3D" id="1.10.10.10">
    <property type="entry name" value="Winged helix-like DNA-binding domain superfamily/Winged helix DNA-binding domain"/>
    <property type="match status" value="1"/>
</dbReference>
<dbReference type="GO" id="GO:0003700">
    <property type="term" value="F:DNA-binding transcription factor activity"/>
    <property type="evidence" value="ECO:0007669"/>
    <property type="project" value="InterPro"/>
</dbReference>
<dbReference type="EMBL" id="CXST01000004">
    <property type="protein sequence ID" value="CTQ46834.1"/>
    <property type="molecule type" value="Genomic_DNA"/>
</dbReference>
<accession>A0A0M6YAT0</accession>
<dbReference type="GO" id="GO:0003677">
    <property type="term" value="F:DNA binding"/>
    <property type="evidence" value="ECO:0007669"/>
    <property type="project" value="UniProtKB-KW"/>
</dbReference>
<dbReference type="AlphaFoldDB" id="A0A0M6YAT0"/>
<dbReference type="InterPro" id="IPR037171">
    <property type="entry name" value="NagB/RpiA_transferase-like"/>
</dbReference>
<sequence>MKLIEQQQKRHSVASDNTSSPGNRPHLPTDSRQARQIARRRLIADYVNSRQSARIDEISKRFGISLMTVHRDIDTLVEDGLVSKARGVITSRTSAAGLPEPADTAATDDGDYQAIAAAAADLIQPGQTVFLAGSPILRHAARHLASKVPLTIVTNSLDLMNDFRELPDISLIGLGGTFKSWSGCFHGPQTIREINDIDAEAAIVSADAIFEEKTFYETEEDLAVRKAMQEKAKRNILVASHGMFDKKAFYGGNDLRDYDAVVVNTAVPPLLVDRMLSRKIDVRLA</sequence>
<dbReference type="SUPFAM" id="SSF100950">
    <property type="entry name" value="NagB/RpiA/CoA transferase-like"/>
    <property type="match status" value="1"/>
</dbReference>
<evidence type="ECO:0000256" key="3">
    <source>
        <dbReference type="ARBA" id="ARBA00023163"/>
    </source>
</evidence>
<dbReference type="InterPro" id="IPR014036">
    <property type="entry name" value="DeoR-like_C"/>
</dbReference>
<evidence type="ECO:0000256" key="1">
    <source>
        <dbReference type="ARBA" id="ARBA00023015"/>
    </source>
</evidence>
<dbReference type="PANTHER" id="PTHR30363:SF44">
    <property type="entry name" value="AGA OPERON TRANSCRIPTIONAL REPRESSOR-RELATED"/>
    <property type="match status" value="1"/>
</dbReference>
<keyword evidence="2" id="KW-0238">DNA-binding</keyword>
<dbReference type="InterPro" id="IPR001034">
    <property type="entry name" value="DeoR_HTH"/>
</dbReference>
<dbReference type="Pfam" id="PF08220">
    <property type="entry name" value="HTH_DeoR"/>
    <property type="match status" value="1"/>
</dbReference>
<protein>
    <submittedName>
        <fullName evidence="6">Glycerol-3-phosphate regulon repressor</fullName>
    </submittedName>
</protein>
<dbReference type="PROSITE" id="PS51000">
    <property type="entry name" value="HTH_DEOR_2"/>
    <property type="match status" value="1"/>
</dbReference>
<dbReference type="InterPro" id="IPR018356">
    <property type="entry name" value="Tscrpt_reg_HTH_DeoR_CS"/>
</dbReference>
<dbReference type="PANTHER" id="PTHR30363">
    <property type="entry name" value="HTH-TYPE TRANSCRIPTIONAL REGULATOR SRLR-RELATED"/>
    <property type="match status" value="1"/>
</dbReference>
<organism evidence="6 7">
    <name type="scientific">Roseibium aggregatum</name>
    <dbReference type="NCBI Taxonomy" id="187304"/>
    <lineage>
        <taxon>Bacteria</taxon>
        <taxon>Pseudomonadati</taxon>
        <taxon>Pseudomonadota</taxon>
        <taxon>Alphaproteobacteria</taxon>
        <taxon>Hyphomicrobiales</taxon>
        <taxon>Stappiaceae</taxon>
        <taxon>Roseibium</taxon>
    </lineage>
</organism>
<dbReference type="InterPro" id="IPR050313">
    <property type="entry name" value="Carb_Metab_HTH_regulators"/>
</dbReference>
<evidence type="ECO:0000256" key="4">
    <source>
        <dbReference type="SAM" id="MobiDB-lite"/>
    </source>
</evidence>
<feature type="region of interest" description="Disordered" evidence="4">
    <location>
        <begin position="1"/>
        <end position="34"/>
    </location>
</feature>
<dbReference type="InterPro" id="IPR036388">
    <property type="entry name" value="WH-like_DNA-bd_sf"/>
</dbReference>
<keyword evidence="3" id="KW-0804">Transcription</keyword>
<feature type="domain" description="HTH deoR-type" evidence="5">
    <location>
        <begin position="36"/>
        <end position="91"/>
    </location>
</feature>
<dbReference type="SMART" id="SM00420">
    <property type="entry name" value="HTH_DEOR"/>
    <property type="match status" value="1"/>
</dbReference>
<dbReference type="InterPro" id="IPR036390">
    <property type="entry name" value="WH_DNA-bd_sf"/>
</dbReference>
<evidence type="ECO:0000313" key="6">
    <source>
        <dbReference type="EMBL" id="CTQ46834.1"/>
    </source>
</evidence>
<dbReference type="Proteomes" id="UP000048926">
    <property type="component" value="Unassembled WGS sequence"/>
</dbReference>
<reference evidence="7" key="1">
    <citation type="submission" date="2015-07" db="EMBL/GenBank/DDBJ databases">
        <authorList>
            <person name="Rodrigo-Torres Lidia"/>
            <person name="Arahal R.David."/>
        </authorList>
    </citation>
    <scope>NUCLEOTIDE SEQUENCE [LARGE SCALE GENOMIC DNA]</scope>
    <source>
        <strain evidence="7">CECT 4801</strain>
    </source>
</reference>
<keyword evidence="1" id="KW-0805">Transcription regulation</keyword>
<evidence type="ECO:0000313" key="7">
    <source>
        <dbReference type="Proteomes" id="UP000048926"/>
    </source>
</evidence>
<evidence type="ECO:0000259" key="5">
    <source>
        <dbReference type="PROSITE" id="PS51000"/>
    </source>
</evidence>
<dbReference type="OrthoDB" id="9816363at2"/>
<dbReference type="SMART" id="SM01134">
    <property type="entry name" value="DeoRC"/>
    <property type="match status" value="1"/>
</dbReference>